<keyword evidence="2" id="KW-0436">Ligase</keyword>
<dbReference type="SUPFAM" id="SSF52374">
    <property type="entry name" value="Nucleotidylyl transferase"/>
    <property type="match status" value="1"/>
</dbReference>
<feature type="binding site" evidence="2">
    <location>
        <begin position="10"/>
        <end position="23"/>
    </location>
    <ligand>
        <name>ATP</name>
        <dbReference type="ChEBI" id="CHEBI:30616"/>
    </ligand>
</feature>
<dbReference type="EMBL" id="LM995447">
    <property type="protein sequence ID" value="CDZ24473.1"/>
    <property type="molecule type" value="Genomic_DNA"/>
</dbReference>
<gene>
    <name evidence="2" type="primary">tmcAL</name>
    <name evidence="3" type="ORF">CCDG5_1359</name>
</gene>
<reference evidence="4" key="1">
    <citation type="submission" date="2014-07" db="EMBL/GenBank/DDBJ databases">
        <authorList>
            <person name="Wibberg D."/>
        </authorList>
    </citation>
    <scope>NUCLEOTIDE SEQUENCE [LARGE SCALE GENOMIC DNA]</scope>
    <source>
        <strain evidence="4">DG5</strain>
    </source>
</reference>
<dbReference type="GO" id="GO:0005524">
    <property type="term" value="F:ATP binding"/>
    <property type="evidence" value="ECO:0007669"/>
    <property type="project" value="UniProtKB-KW"/>
</dbReference>
<feature type="binding site" evidence="2">
    <location>
        <position position="104"/>
    </location>
    <ligand>
        <name>ATP</name>
        <dbReference type="ChEBI" id="CHEBI:30616"/>
    </ligand>
</feature>
<keyword evidence="2" id="KW-0694">RNA-binding</keyword>
<dbReference type="Gene3D" id="3.40.50.620">
    <property type="entry name" value="HUPs"/>
    <property type="match status" value="1"/>
</dbReference>
<dbReference type="PANTHER" id="PTHR37825:SF1">
    <property type="entry name" value="TRNA(MET) CYTIDINE ACETATE LIGASE"/>
    <property type="match status" value="1"/>
</dbReference>
<feature type="binding site" evidence="2">
    <location>
        <position position="165"/>
    </location>
    <ligand>
        <name>ATP</name>
        <dbReference type="ChEBI" id="CHEBI:30616"/>
    </ligand>
</feature>
<dbReference type="GO" id="GO:0000049">
    <property type="term" value="F:tRNA binding"/>
    <property type="evidence" value="ECO:0007669"/>
    <property type="project" value="UniProtKB-KW"/>
</dbReference>
<organism evidence="3 4">
    <name type="scientific">[Clostridium] cellulosi</name>
    <dbReference type="NCBI Taxonomy" id="29343"/>
    <lineage>
        <taxon>Bacteria</taxon>
        <taxon>Bacillati</taxon>
        <taxon>Bacillota</taxon>
        <taxon>Clostridia</taxon>
        <taxon>Eubacteriales</taxon>
        <taxon>Oscillospiraceae</taxon>
        <taxon>Oscillospiraceae incertae sedis</taxon>
    </lineage>
</organism>
<dbReference type="EC" id="6.3.4.-" evidence="2"/>
<dbReference type="AlphaFoldDB" id="A0A078KPX4"/>
<comment type="similarity">
    <text evidence="2">Belongs to the TmcAL family.</text>
</comment>
<dbReference type="InterPro" id="IPR008513">
    <property type="entry name" value="tRNA(Met)_cyd_acetate_ligase"/>
</dbReference>
<dbReference type="HAMAP" id="MF_01539">
    <property type="entry name" value="TmcAL"/>
    <property type="match status" value="1"/>
</dbReference>
<name>A0A078KPX4_9FIRM</name>
<dbReference type="GO" id="GO:0005737">
    <property type="term" value="C:cytoplasm"/>
    <property type="evidence" value="ECO:0007669"/>
    <property type="project" value="UniProtKB-SubCell"/>
</dbReference>
<dbReference type="GO" id="GO:0006400">
    <property type="term" value="P:tRNA modification"/>
    <property type="evidence" value="ECO:0007669"/>
    <property type="project" value="UniProtKB-UniRule"/>
</dbReference>
<protein>
    <recommendedName>
        <fullName evidence="2">tRNA(Met) cytidine acetate ligase</fullName>
        <ecNumber evidence="2">6.3.4.-</ecNumber>
    </recommendedName>
</protein>
<comment type="caution">
    <text evidence="2">Lacks conserved residue(s) required for the propagation of feature annotation.</text>
</comment>
<dbReference type="STRING" id="29343.CCDG5_1359"/>
<keyword evidence="4" id="KW-1185">Reference proteome</keyword>
<dbReference type="InterPro" id="IPR014729">
    <property type="entry name" value="Rossmann-like_a/b/a_fold"/>
</dbReference>
<evidence type="ECO:0000313" key="3">
    <source>
        <dbReference type="EMBL" id="CDZ24473.1"/>
    </source>
</evidence>
<dbReference type="HOGENOM" id="CLU_038915_0_1_9"/>
<evidence type="ECO:0000256" key="1">
    <source>
        <dbReference type="ARBA" id="ARBA00022694"/>
    </source>
</evidence>
<proteinExistence type="inferred from homology"/>
<dbReference type="KEGG" id="ccel:CCDG5_1359"/>
<keyword evidence="2" id="KW-0067">ATP-binding</keyword>
<keyword evidence="2" id="KW-0820">tRNA-binding</keyword>
<sequence>MNGIKTAGIIAEFNPFHNGHELLIKKVREAGFSHIAVVMSGNFTQRGEPALMLKSARARAALLCGADLVLELPTPFAVSSAEKFAYGAAGILNALGCVDSLCFGSECGDIELLKHCAEKLNEADTAGELSDELKRGVSYPKARANVLARANVPRNDIAAVLDNPNDTLAVEYIKALKNLDSSITPFAVKRMGARHDGAPSLYGDTPISSASALRSIITAGNVWRAKKYMPSRAFMVLAEEIANLRAPFQVPLAEPLILAKLRTMSADDFIRITDVSEGLENRIYKASRMACSLNELYFAIKSKRYTLARIRRIVLRAFLDIDSSYTRSGPPYIRVLGFNNRGRELLKAAKKSAALPIISRFADAAKLSPEARRFYDLECKATDLYMLCVPKIQPCGFEQKFTAINLSS</sequence>
<dbReference type="GO" id="GO:0016879">
    <property type="term" value="F:ligase activity, forming carbon-nitrogen bonds"/>
    <property type="evidence" value="ECO:0007669"/>
    <property type="project" value="UniProtKB-UniRule"/>
</dbReference>
<comment type="catalytic activity">
    <reaction evidence="2">
        <text>cytidine(34) in elongator tRNA(Met) + acetate + ATP = N(4)-acetylcytidine(34) in elongator tRNA(Met) + AMP + diphosphate</text>
        <dbReference type="Rhea" id="RHEA:58144"/>
        <dbReference type="Rhea" id="RHEA-COMP:10693"/>
        <dbReference type="Rhea" id="RHEA-COMP:10694"/>
        <dbReference type="ChEBI" id="CHEBI:30089"/>
        <dbReference type="ChEBI" id="CHEBI:30616"/>
        <dbReference type="ChEBI" id="CHEBI:33019"/>
        <dbReference type="ChEBI" id="CHEBI:74900"/>
        <dbReference type="ChEBI" id="CHEBI:82748"/>
        <dbReference type="ChEBI" id="CHEBI:456215"/>
    </reaction>
</comment>
<accession>A0A078KPX4</accession>
<feature type="binding site" evidence="2">
    <location>
        <position position="190"/>
    </location>
    <ligand>
        <name>ATP</name>
        <dbReference type="ChEBI" id="CHEBI:30616"/>
    </ligand>
</feature>
<comment type="function">
    <text evidence="2">Catalyzes the formation of N(4)-acetylcytidine (ac(4)C) at the wobble position of elongator tRNA(Met), using acetate and ATP as substrates. First activates an acetate ion to form acetyladenylate (Ac-AMP) and then transfers the acetyl group to tRNA to form ac(4)C34.</text>
</comment>
<dbReference type="PANTHER" id="PTHR37825">
    <property type="entry name" value="TRNA(MET) CYTIDINE ACETATE LIGASE"/>
    <property type="match status" value="1"/>
</dbReference>
<dbReference type="Proteomes" id="UP000032431">
    <property type="component" value="Chromosome I"/>
</dbReference>
<dbReference type="Pfam" id="PF05636">
    <property type="entry name" value="HIGH_NTase1"/>
    <property type="match status" value="1"/>
</dbReference>
<dbReference type="OrthoDB" id="9769796at2"/>
<keyword evidence="2" id="KW-0547">Nucleotide-binding</keyword>
<keyword evidence="1 2" id="KW-0819">tRNA processing</keyword>
<dbReference type="PATRIC" id="fig|29343.3.peg.1430"/>
<evidence type="ECO:0000313" key="4">
    <source>
        <dbReference type="Proteomes" id="UP000032431"/>
    </source>
</evidence>
<keyword evidence="2" id="KW-0963">Cytoplasm</keyword>
<evidence type="ECO:0000256" key="2">
    <source>
        <dbReference type="HAMAP-Rule" id="MF_01539"/>
    </source>
</evidence>
<comment type="subcellular location">
    <subcellularLocation>
        <location evidence="2">Cytoplasm</location>
    </subcellularLocation>
</comment>